<feature type="compositionally biased region" description="Low complexity" evidence="1">
    <location>
        <begin position="441"/>
        <end position="459"/>
    </location>
</feature>
<gene>
    <name evidence="3" type="ORF">BCR44DRAFT_1424201</name>
</gene>
<feature type="transmembrane region" description="Helical" evidence="2">
    <location>
        <begin position="7"/>
        <end position="26"/>
    </location>
</feature>
<keyword evidence="2" id="KW-0472">Membrane</keyword>
<feature type="region of interest" description="Disordered" evidence="1">
    <location>
        <begin position="432"/>
        <end position="497"/>
    </location>
</feature>
<evidence type="ECO:0000256" key="1">
    <source>
        <dbReference type="SAM" id="MobiDB-lite"/>
    </source>
</evidence>
<evidence type="ECO:0000313" key="4">
    <source>
        <dbReference type="Proteomes" id="UP000193411"/>
    </source>
</evidence>
<feature type="transmembrane region" description="Helical" evidence="2">
    <location>
        <begin position="80"/>
        <end position="100"/>
    </location>
</feature>
<organism evidence="3 4">
    <name type="scientific">Catenaria anguillulae PL171</name>
    <dbReference type="NCBI Taxonomy" id="765915"/>
    <lineage>
        <taxon>Eukaryota</taxon>
        <taxon>Fungi</taxon>
        <taxon>Fungi incertae sedis</taxon>
        <taxon>Blastocladiomycota</taxon>
        <taxon>Blastocladiomycetes</taxon>
        <taxon>Blastocladiales</taxon>
        <taxon>Catenariaceae</taxon>
        <taxon>Catenaria</taxon>
    </lineage>
</organism>
<evidence type="ECO:0000256" key="2">
    <source>
        <dbReference type="SAM" id="Phobius"/>
    </source>
</evidence>
<comment type="caution">
    <text evidence="3">The sequence shown here is derived from an EMBL/GenBank/DDBJ whole genome shotgun (WGS) entry which is preliminary data.</text>
</comment>
<evidence type="ECO:0000313" key="3">
    <source>
        <dbReference type="EMBL" id="ORZ41006.1"/>
    </source>
</evidence>
<feature type="compositionally biased region" description="Low complexity" evidence="1">
    <location>
        <begin position="276"/>
        <end position="287"/>
    </location>
</feature>
<proteinExistence type="predicted"/>
<keyword evidence="2" id="KW-0812">Transmembrane</keyword>
<keyword evidence="2" id="KW-1133">Transmembrane helix</keyword>
<feature type="compositionally biased region" description="Polar residues" evidence="1">
    <location>
        <begin position="487"/>
        <end position="497"/>
    </location>
</feature>
<reference evidence="3 4" key="1">
    <citation type="submission" date="2016-07" db="EMBL/GenBank/DDBJ databases">
        <title>Pervasive Adenine N6-methylation of Active Genes in Fungi.</title>
        <authorList>
            <consortium name="DOE Joint Genome Institute"/>
            <person name="Mondo S.J."/>
            <person name="Dannebaum R.O."/>
            <person name="Kuo R.C."/>
            <person name="Labutti K."/>
            <person name="Haridas S."/>
            <person name="Kuo A."/>
            <person name="Salamov A."/>
            <person name="Ahrendt S.R."/>
            <person name="Lipzen A."/>
            <person name="Sullivan W."/>
            <person name="Andreopoulos W.B."/>
            <person name="Clum A."/>
            <person name="Lindquist E."/>
            <person name="Daum C."/>
            <person name="Ramamoorthy G.K."/>
            <person name="Gryganskyi A."/>
            <person name="Culley D."/>
            <person name="Magnuson J.K."/>
            <person name="James T.Y."/>
            <person name="O'Malley M.A."/>
            <person name="Stajich J.E."/>
            <person name="Spatafora J.W."/>
            <person name="Visel A."/>
            <person name="Grigoriev I.V."/>
        </authorList>
    </citation>
    <scope>NUCLEOTIDE SEQUENCE [LARGE SCALE GENOMIC DNA]</scope>
    <source>
        <strain evidence="3 4">PL171</strain>
    </source>
</reference>
<feature type="region of interest" description="Disordered" evidence="1">
    <location>
        <begin position="249"/>
        <end position="335"/>
    </location>
</feature>
<feature type="compositionally biased region" description="Low complexity" evidence="1">
    <location>
        <begin position="467"/>
        <end position="485"/>
    </location>
</feature>
<keyword evidence="4" id="KW-1185">Reference proteome</keyword>
<dbReference type="EMBL" id="MCFL01000002">
    <property type="protein sequence ID" value="ORZ41006.1"/>
    <property type="molecule type" value="Genomic_DNA"/>
</dbReference>
<sequence>MIAATRAKCLGVFICVCTWPITMLTLKIAVDDPLPFERSDCSGWEFYGVAFLFTICLGIYAMIAYSTFPIGRGYSIELSSLRATLGWSFVLAMLLFPFYFASILNAEFMATPRARVGTYFWALLFECSAGALRGWRPVFLVWLQHKRDREWQANLPESRLRQLLANPEAVGDFKQYCVKHYCSELSRRQSTHNSLRYPALLSGLRESSTAATSSRAGTVVRGGIASNNATWIARVLIRVHFWSVPQTVHARPTSAPSSPTPPQHLYHHQNHSSHPANDSTSTSNTASGPLASGDRLDQSWSRAGMSSFPPNDGEPQPRGAPLAQVRETASNSSSLPDAVRAAIAPFLDPCEPVPEDTHSEALPTDSLAVRLKYFLSRYIQPALRANMLEGVFARYDARNGPQLQHPPHSVGGPAHRGSHWTPAAAGHVIRERMRSSRHASSKSGATSSASGAGNNNGAAIVPKATVPMSPVGEEESGPSSVSMPPTLLSSPGTSLPP</sequence>
<dbReference type="AlphaFoldDB" id="A0A1Y2I2C6"/>
<protein>
    <submittedName>
        <fullName evidence="3">Uncharacterized protein</fullName>
    </submittedName>
</protein>
<name>A0A1Y2I2C6_9FUNG</name>
<accession>A0A1Y2I2C6</accession>
<feature type="transmembrane region" description="Helical" evidence="2">
    <location>
        <begin position="46"/>
        <end position="68"/>
    </location>
</feature>
<dbReference type="Proteomes" id="UP000193411">
    <property type="component" value="Unassembled WGS sequence"/>
</dbReference>